<dbReference type="AlphaFoldDB" id="A0A2S0WCX0"/>
<protein>
    <submittedName>
        <fullName evidence="1">Uncharacterized protein</fullName>
    </submittedName>
</protein>
<evidence type="ECO:0000313" key="2">
    <source>
        <dbReference type="Proteomes" id="UP000244754"/>
    </source>
</evidence>
<dbReference type="OrthoDB" id="4410589at2"/>
<gene>
    <name evidence="1" type="ORF">C3E79_03185</name>
</gene>
<proteinExistence type="predicted"/>
<dbReference type="RefSeq" id="WP_108403601.1">
    <property type="nucleotide sequence ID" value="NZ_CP026948.1"/>
</dbReference>
<evidence type="ECO:0000313" key="1">
    <source>
        <dbReference type="EMBL" id="AWB83611.1"/>
    </source>
</evidence>
<reference evidence="2" key="1">
    <citation type="submission" date="2018-01" db="EMBL/GenBank/DDBJ databases">
        <authorList>
            <person name="Li J."/>
        </authorList>
    </citation>
    <scope>NUCLEOTIDE SEQUENCE [LARGE SCALE GENOMIC DNA]</scope>
    <source>
        <strain evidence="2">2184</strain>
    </source>
</reference>
<name>A0A2S0WCX0_9CORY</name>
<dbReference type="EMBL" id="CP026948">
    <property type="protein sequence ID" value="AWB83611.1"/>
    <property type="molecule type" value="Genomic_DNA"/>
</dbReference>
<dbReference type="KEGG" id="clia:C3E79_03185"/>
<accession>A0A2S0WCX0</accession>
<sequence>MTIELSSSRERALRRWRRIEARQETWAGRQRRLSRPGPTKALTTTYAAALSIALCVWIAANFLTPTPLLLGIYIAALIAAMFAITLLRISIGSRDRAPAAVLDDYEAEVLSLWRSRALTAMSIALFSGGAAFAFIYPLASSSSAAASQVAVNAGLYMIFVYLAVATLPTAGYAATFNRNPEE</sequence>
<dbReference type="Proteomes" id="UP000244754">
    <property type="component" value="Chromosome"/>
</dbReference>
<organism evidence="1 2">
    <name type="scientific">Corynebacterium liangguodongii</name>
    <dbReference type="NCBI Taxonomy" id="2079535"/>
    <lineage>
        <taxon>Bacteria</taxon>
        <taxon>Bacillati</taxon>
        <taxon>Actinomycetota</taxon>
        <taxon>Actinomycetes</taxon>
        <taxon>Mycobacteriales</taxon>
        <taxon>Corynebacteriaceae</taxon>
        <taxon>Corynebacterium</taxon>
    </lineage>
</organism>
<keyword evidence="2" id="KW-1185">Reference proteome</keyword>